<dbReference type="EMBL" id="GBRH01163733">
    <property type="protein sequence ID" value="JAE34163.1"/>
    <property type="molecule type" value="Transcribed_RNA"/>
</dbReference>
<protein>
    <submittedName>
        <fullName evidence="2">Uncharacterized protein</fullName>
    </submittedName>
</protein>
<dbReference type="AlphaFoldDB" id="A0A0A9HMQ7"/>
<reference evidence="2" key="2">
    <citation type="journal article" date="2015" name="Data Brief">
        <title>Shoot transcriptome of the giant reed, Arundo donax.</title>
        <authorList>
            <person name="Barrero R.A."/>
            <person name="Guerrero F.D."/>
            <person name="Moolhuijzen P."/>
            <person name="Goolsby J.A."/>
            <person name="Tidwell J."/>
            <person name="Bellgard S.E."/>
            <person name="Bellgard M.I."/>
        </authorList>
    </citation>
    <scope>NUCLEOTIDE SEQUENCE</scope>
    <source>
        <tissue evidence="2">Shoot tissue taken approximately 20 cm above the soil surface</tissue>
    </source>
</reference>
<reference evidence="2" key="1">
    <citation type="submission" date="2014-09" db="EMBL/GenBank/DDBJ databases">
        <authorList>
            <person name="Magalhaes I.L.F."/>
            <person name="Oliveira U."/>
            <person name="Santos F.R."/>
            <person name="Vidigal T.H.D.A."/>
            <person name="Brescovit A.D."/>
            <person name="Santos A.J."/>
        </authorList>
    </citation>
    <scope>NUCLEOTIDE SEQUENCE</scope>
    <source>
        <tissue evidence="2">Shoot tissue taken approximately 20 cm above the soil surface</tissue>
    </source>
</reference>
<name>A0A0A9HMQ7_ARUDO</name>
<organism evidence="2">
    <name type="scientific">Arundo donax</name>
    <name type="common">Giant reed</name>
    <name type="synonym">Donax arundinaceus</name>
    <dbReference type="NCBI Taxonomy" id="35708"/>
    <lineage>
        <taxon>Eukaryota</taxon>
        <taxon>Viridiplantae</taxon>
        <taxon>Streptophyta</taxon>
        <taxon>Embryophyta</taxon>
        <taxon>Tracheophyta</taxon>
        <taxon>Spermatophyta</taxon>
        <taxon>Magnoliopsida</taxon>
        <taxon>Liliopsida</taxon>
        <taxon>Poales</taxon>
        <taxon>Poaceae</taxon>
        <taxon>PACMAD clade</taxon>
        <taxon>Arundinoideae</taxon>
        <taxon>Arundineae</taxon>
        <taxon>Arundo</taxon>
    </lineage>
</organism>
<feature type="region of interest" description="Disordered" evidence="1">
    <location>
        <begin position="1"/>
        <end position="20"/>
    </location>
</feature>
<evidence type="ECO:0000256" key="1">
    <source>
        <dbReference type="SAM" id="MobiDB-lite"/>
    </source>
</evidence>
<evidence type="ECO:0000313" key="2">
    <source>
        <dbReference type="EMBL" id="JAE34163.1"/>
    </source>
</evidence>
<accession>A0A0A9HMQ7</accession>
<proteinExistence type="predicted"/>
<sequence>MPTFSHLNQEPPRFANPTTLAQGVDNWGVCAR</sequence>